<dbReference type="RefSeq" id="WP_193080346.1">
    <property type="nucleotide sequence ID" value="NZ_CP045201.1"/>
</dbReference>
<gene>
    <name evidence="2" type="ORF">F3W81_16545</name>
</gene>
<dbReference type="SUPFAM" id="SSF51294">
    <property type="entry name" value="Hedgehog/intein (Hint) domain"/>
    <property type="match status" value="1"/>
</dbReference>
<evidence type="ECO:0000313" key="3">
    <source>
        <dbReference type="Proteomes" id="UP000594118"/>
    </source>
</evidence>
<dbReference type="EMBL" id="CP045201">
    <property type="protein sequence ID" value="QOL82298.1"/>
    <property type="molecule type" value="Genomic_DNA"/>
</dbReference>
<sequence>MGWIAISPGFGAAGWQADGQEDADDLLVRGTLMLEAELSAPDSDAPLLDLVHETPFRGRITLNIEKDRDAHPDTAAGGRLTLRLLQNGTEREASLLLPPEAFPGRLRVSYCWDARARAALLVAEQPCHANSARFTRLPAPPALPRRALCQAVVEADHDLDTSRTPRAGAHLGPHVEAISLSEGIAPVGPIPGLAPGTEIDTPAGPAPIETLRPGAQVLTPDAGPRIVLAVLRRQMPARGMFRPVRLLAPWFGLRKDVTLAAEQRLLVSGTDVDYLFGCETVRVPAAYLVSDRMAQFTQSPPLITWYQLLLQDQQPLGIAGVRVESLPVDALLRSPEMHRASLLSSYPREKLPRAAARTQAEDIPVLRPFEAITLALHRRV</sequence>
<dbReference type="InterPro" id="IPR036844">
    <property type="entry name" value="Hint_dom_sf"/>
</dbReference>
<proteinExistence type="predicted"/>
<keyword evidence="3" id="KW-1185">Reference proteome</keyword>
<dbReference type="AlphaFoldDB" id="A0A7L9WS05"/>
<name>A0A7L9WS05_9RHOB</name>
<dbReference type="Proteomes" id="UP000594118">
    <property type="component" value="Chromosome"/>
</dbReference>
<dbReference type="InterPro" id="IPR028992">
    <property type="entry name" value="Hedgehog/Intein_dom"/>
</dbReference>
<evidence type="ECO:0000313" key="2">
    <source>
        <dbReference type="EMBL" id="QOL82298.1"/>
    </source>
</evidence>
<feature type="domain" description="Hedgehog/Intein (Hint)" evidence="1">
    <location>
        <begin position="192"/>
        <end position="326"/>
    </location>
</feature>
<dbReference type="KEGG" id="pshq:F3W81_16545"/>
<organism evidence="2 3">
    <name type="scientific">Pseudooceanicola spongiae</name>
    <dbReference type="NCBI Taxonomy" id="2613965"/>
    <lineage>
        <taxon>Bacteria</taxon>
        <taxon>Pseudomonadati</taxon>
        <taxon>Pseudomonadota</taxon>
        <taxon>Alphaproteobacteria</taxon>
        <taxon>Rhodobacterales</taxon>
        <taxon>Paracoccaceae</taxon>
        <taxon>Pseudooceanicola</taxon>
    </lineage>
</organism>
<reference evidence="2 3" key="1">
    <citation type="submission" date="2019-10" db="EMBL/GenBank/DDBJ databases">
        <title>Pseudopuniceibacterium sp. HQ09 islated from Antarctica.</title>
        <authorList>
            <person name="Liao L."/>
            <person name="Su S."/>
            <person name="Chen B."/>
            <person name="Yu Y."/>
        </authorList>
    </citation>
    <scope>NUCLEOTIDE SEQUENCE [LARGE SCALE GENOMIC DNA]</scope>
    <source>
        <strain evidence="2 3">HQ09</strain>
    </source>
</reference>
<protein>
    <recommendedName>
        <fullName evidence="1">Hedgehog/Intein (Hint) domain-containing protein</fullName>
    </recommendedName>
</protein>
<evidence type="ECO:0000259" key="1">
    <source>
        <dbReference type="Pfam" id="PF13403"/>
    </source>
</evidence>
<accession>A0A7L9WS05</accession>
<dbReference type="Pfam" id="PF13403">
    <property type="entry name" value="Hint_2"/>
    <property type="match status" value="1"/>
</dbReference>